<dbReference type="Proteomes" id="UP000521943">
    <property type="component" value="Unassembled WGS sequence"/>
</dbReference>
<dbReference type="EMBL" id="JACGCI010000010">
    <property type="protein sequence ID" value="KAF6761126.1"/>
    <property type="molecule type" value="Genomic_DNA"/>
</dbReference>
<name>A0A8H6I928_9AGAR</name>
<dbReference type="InterPro" id="IPR050600">
    <property type="entry name" value="SETD3_SETD6_MTase"/>
</dbReference>
<gene>
    <name evidence="1" type="ORF">DFP72DRAFT_880161</name>
</gene>
<organism evidence="1 2">
    <name type="scientific">Ephemerocybe angulata</name>
    <dbReference type="NCBI Taxonomy" id="980116"/>
    <lineage>
        <taxon>Eukaryota</taxon>
        <taxon>Fungi</taxon>
        <taxon>Dikarya</taxon>
        <taxon>Basidiomycota</taxon>
        <taxon>Agaricomycotina</taxon>
        <taxon>Agaricomycetes</taxon>
        <taxon>Agaricomycetidae</taxon>
        <taxon>Agaricales</taxon>
        <taxon>Agaricineae</taxon>
        <taxon>Psathyrellaceae</taxon>
        <taxon>Ephemerocybe</taxon>
    </lineage>
</organism>
<sequence length="533" mass="58132">MELSENVETLLGWCSEGGIVIDARLTVQPDGNGGIGVFTGKADIDPGETVVTIPKSAVLSVRSCSLSQAITPAFSGPEAQLALSAALYTELLLGPESKWYGYLQSLPDTIDLPICWEAWMNGKTHPPEWFASDCEDIRDALNWLRGTEVERNLTGRGHGVTFPELLKYFQGVVRPLLKDRVSNDPDLNGFLRAYCLVSSRAFLVDSYHGLAMVPIADAFNHAQENHVHLESEYQVCSECGSLDECPHDRNEGGDMMDTGHTLLSGEGYEMVANAPVPPLSEVYNTYGESLSNAELLYQHGFVLDANEHDSLTWTSDEVFAAAPGLSPSLREEINHTCTQLFADTEFMASFDETRCLLGGVVGDARSTYMINADGLVSVQLWILLLLVSGHQTRQAPAALLDKVESRSALQSLYGLQVALENQVECLDDSGDGTTNYGNIGALLGCMDGRYVAVLKHSCELLVALCQTRKANTGQRGHGDEEEDLLAQLDALGPEKRRARFALLLVINEKLILNSCEASWKDLLAALQHAPQLQ</sequence>
<protein>
    <recommendedName>
        <fullName evidence="3">SET domain-containing protein</fullName>
    </recommendedName>
</protein>
<reference evidence="1 2" key="1">
    <citation type="submission" date="2020-07" db="EMBL/GenBank/DDBJ databases">
        <title>Comparative genomics of pyrophilous fungi reveals a link between fire events and developmental genes.</title>
        <authorList>
            <consortium name="DOE Joint Genome Institute"/>
            <person name="Steindorff A.S."/>
            <person name="Carver A."/>
            <person name="Calhoun S."/>
            <person name="Stillman K."/>
            <person name="Liu H."/>
            <person name="Lipzen A."/>
            <person name="Pangilinan J."/>
            <person name="Labutti K."/>
            <person name="Bruns T.D."/>
            <person name="Grigoriev I.V."/>
        </authorList>
    </citation>
    <scope>NUCLEOTIDE SEQUENCE [LARGE SCALE GENOMIC DNA]</scope>
    <source>
        <strain evidence="1 2">CBS 144469</strain>
    </source>
</reference>
<keyword evidence="2" id="KW-1185">Reference proteome</keyword>
<evidence type="ECO:0000313" key="1">
    <source>
        <dbReference type="EMBL" id="KAF6761126.1"/>
    </source>
</evidence>
<dbReference type="OrthoDB" id="441812at2759"/>
<dbReference type="Gene3D" id="3.90.1410.10">
    <property type="entry name" value="set domain protein methyltransferase, domain 1"/>
    <property type="match status" value="1"/>
</dbReference>
<dbReference type="InterPro" id="IPR046341">
    <property type="entry name" value="SET_dom_sf"/>
</dbReference>
<evidence type="ECO:0000313" key="2">
    <source>
        <dbReference type="Proteomes" id="UP000521943"/>
    </source>
</evidence>
<evidence type="ECO:0008006" key="3">
    <source>
        <dbReference type="Google" id="ProtNLM"/>
    </source>
</evidence>
<dbReference type="AlphaFoldDB" id="A0A8H6I928"/>
<dbReference type="GO" id="GO:0016279">
    <property type="term" value="F:protein-lysine N-methyltransferase activity"/>
    <property type="evidence" value="ECO:0007669"/>
    <property type="project" value="TreeGrafter"/>
</dbReference>
<dbReference type="CDD" id="cd10527">
    <property type="entry name" value="SET_LSMT"/>
    <property type="match status" value="1"/>
</dbReference>
<dbReference type="SUPFAM" id="SSF82199">
    <property type="entry name" value="SET domain"/>
    <property type="match status" value="1"/>
</dbReference>
<accession>A0A8H6I928</accession>
<dbReference type="GO" id="GO:0005634">
    <property type="term" value="C:nucleus"/>
    <property type="evidence" value="ECO:0007669"/>
    <property type="project" value="TreeGrafter"/>
</dbReference>
<comment type="caution">
    <text evidence="1">The sequence shown here is derived from an EMBL/GenBank/DDBJ whole genome shotgun (WGS) entry which is preliminary data.</text>
</comment>
<proteinExistence type="predicted"/>
<dbReference type="PANTHER" id="PTHR13271">
    <property type="entry name" value="UNCHARACTERIZED PUTATIVE METHYLTRANSFERASE"/>
    <property type="match status" value="1"/>
</dbReference>
<dbReference type="PANTHER" id="PTHR13271:SF34">
    <property type="entry name" value="N-LYSINE METHYLTRANSFERASE SETD6"/>
    <property type="match status" value="1"/>
</dbReference>